<dbReference type="HAMAP" id="MF_00177">
    <property type="entry name" value="Lys_tRNA_synth_class1"/>
    <property type="match status" value="1"/>
</dbReference>
<dbReference type="Gene3D" id="1.10.10.770">
    <property type="match status" value="1"/>
</dbReference>
<organism evidence="13">
    <name type="scientific">Candidatus Kentrum sp. MB</name>
    <dbReference type="NCBI Taxonomy" id="2138164"/>
    <lineage>
        <taxon>Bacteria</taxon>
        <taxon>Pseudomonadati</taxon>
        <taxon>Pseudomonadota</taxon>
        <taxon>Gammaproteobacteria</taxon>
        <taxon>Candidatus Kentrum</taxon>
    </lineage>
</organism>
<name>A0A451B7Y2_9GAMM</name>
<accession>A0A451B7Y2</accession>
<dbReference type="GO" id="GO:0005524">
    <property type="term" value="F:ATP binding"/>
    <property type="evidence" value="ECO:0007669"/>
    <property type="project" value="UniProtKB-UniRule"/>
</dbReference>
<dbReference type="Gene3D" id="3.40.50.620">
    <property type="entry name" value="HUPs"/>
    <property type="match status" value="2"/>
</dbReference>
<dbReference type="PANTHER" id="PTHR37940:SF1">
    <property type="entry name" value="LYSINE--TRNA LIGASE"/>
    <property type="match status" value="1"/>
</dbReference>
<dbReference type="InterPro" id="IPR020751">
    <property type="entry name" value="aa-tRNA-synth_I_codon-bd_sub2"/>
</dbReference>
<keyword evidence="8 10" id="KW-0030">Aminoacyl-tRNA synthetase</keyword>
<dbReference type="EMBL" id="CAADGH010000004">
    <property type="protein sequence ID" value="VFK74386.1"/>
    <property type="molecule type" value="Genomic_DNA"/>
</dbReference>
<keyword evidence="4 10" id="KW-0436">Ligase</keyword>
<evidence type="ECO:0000256" key="5">
    <source>
        <dbReference type="ARBA" id="ARBA00022741"/>
    </source>
</evidence>
<dbReference type="InterPro" id="IPR014729">
    <property type="entry name" value="Rossmann-like_a/b/a_fold"/>
</dbReference>
<feature type="short sequence motif" description="'KMSKS' region" evidence="10">
    <location>
        <begin position="277"/>
        <end position="281"/>
    </location>
</feature>
<proteinExistence type="inferred from homology"/>
<dbReference type="GO" id="GO:0004824">
    <property type="term" value="F:lysine-tRNA ligase activity"/>
    <property type="evidence" value="ECO:0007669"/>
    <property type="project" value="UniProtKB-UniRule"/>
</dbReference>
<dbReference type="Pfam" id="PF01921">
    <property type="entry name" value="tRNA-synt_1f"/>
    <property type="match status" value="1"/>
</dbReference>
<evidence type="ECO:0000256" key="7">
    <source>
        <dbReference type="ARBA" id="ARBA00022917"/>
    </source>
</evidence>
<feature type="short sequence motif" description="'HIGH' region" evidence="10">
    <location>
        <begin position="23"/>
        <end position="31"/>
    </location>
</feature>
<keyword evidence="5 10" id="KW-0547">Nucleotide-binding</keyword>
<evidence type="ECO:0000313" key="13">
    <source>
        <dbReference type="EMBL" id="VFK74386.1"/>
    </source>
</evidence>
<evidence type="ECO:0000256" key="9">
    <source>
        <dbReference type="ARBA" id="ARBA00048573"/>
    </source>
</evidence>
<protein>
    <recommendedName>
        <fullName evidence="10">Lysine--tRNA ligase</fullName>
        <ecNumber evidence="10">6.1.1.6</ecNumber>
    </recommendedName>
    <alternativeName>
        <fullName evidence="10">Lysyl-tRNA synthetase</fullName>
        <shortName evidence="10">LysRS</shortName>
    </alternativeName>
</protein>
<dbReference type="GO" id="GO:0005737">
    <property type="term" value="C:cytoplasm"/>
    <property type="evidence" value="ECO:0007669"/>
    <property type="project" value="UniProtKB-SubCell"/>
</dbReference>
<evidence type="ECO:0000256" key="3">
    <source>
        <dbReference type="ARBA" id="ARBA00022490"/>
    </source>
</evidence>
<sequence length="653" mass="74073">MWTDKLIDNLDRQYQVINDSKTPSGRVHVGSLRGVLIHDAVYRALQSRGIPGIYIYGIDDYDPMDGLPADAPDSARQYMGKPLCDIPAPDGSDATDMADHYIREFLDVFHELGVSARIYRMRDVYRSGYFNQAIDAILRNAHKVRAIYQDISGARRPDHWLPFQVICERCGKIGTTEVSNFDGRQVHYHCKPDLVTWAQGCDHRGRISPFNGNGKLPWKLEWAAKWHELGITIEGAGKDHSTKGGSRDVAERILRQLFRESPPRNIPYEFFLVQGAKMSSSKGLGASARDMADFLPPEILRFLMIRTEPKKTVNFATDGPYMLKTFNEHDRLLDRLLDNAATPEDIALLRFAESDPVLALHQDPATLAYAPISFQLITSLLQIPHVDLHATIRDRLGRQPTQTEARHLEARIRAARYWLDHIAQDQDKFQIQDTLPAIADHNTPAQRWFLQHIQEQIPDLDWREDILQTAIFETARLTPLPAKAAFEALYRLFLAKQDGPRAGALLSYLDRDFVFRRLEEAGGYPVLEFIDAVGIPLDNFLAAIRADQLPGTIREIQPEIYTQTGGQEESGLQKERNTGLCAFNIITENKGRRAANRVIHSRFQDQDNLNAVWRDFQAQIPAFLHRLADHGVPVAEIDQKEVRGEIVITVSTP</sequence>
<dbReference type="AlphaFoldDB" id="A0A451B7Y2"/>
<reference evidence="13" key="1">
    <citation type="submission" date="2019-02" db="EMBL/GenBank/DDBJ databases">
        <authorList>
            <person name="Gruber-Vodicka R. H."/>
            <person name="Seah K. B. B."/>
        </authorList>
    </citation>
    <scope>NUCLEOTIDE SEQUENCE</scope>
    <source>
        <strain evidence="11">BECK_BZ197</strain>
        <strain evidence="13">BECK_BZ198</strain>
        <strain evidence="12">BECK_BZ199</strain>
    </source>
</reference>
<evidence type="ECO:0000313" key="11">
    <source>
        <dbReference type="EMBL" id="VFK22078.1"/>
    </source>
</evidence>
<dbReference type="Gene3D" id="6.10.20.10">
    <property type="entry name" value="Lysine tRNA ligase, stem contact fold domain"/>
    <property type="match status" value="1"/>
</dbReference>
<evidence type="ECO:0000256" key="1">
    <source>
        <dbReference type="ARBA" id="ARBA00004496"/>
    </source>
</evidence>
<evidence type="ECO:0000256" key="4">
    <source>
        <dbReference type="ARBA" id="ARBA00022598"/>
    </source>
</evidence>
<evidence type="ECO:0000256" key="6">
    <source>
        <dbReference type="ARBA" id="ARBA00022840"/>
    </source>
</evidence>
<dbReference type="InterPro" id="IPR008925">
    <property type="entry name" value="aa_tRNA-synth_I_cd-bd_sf"/>
</dbReference>
<dbReference type="EMBL" id="CAADFO010000001">
    <property type="protein sequence ID" value="VFK22078.1"/>
    <property type="molecule type" value="Genomic_DNA"/>
</dbReference>
<gene>
    <name evidence="10" type="primary">lysS</name>
    <name evidence="11" type="ORF">BECKMB1821G_GA0114241_100134</name>
    <name evidence="13" type="ORF">BECKMB1821H_GA0114242_100434</name>
    <name evidence="12" type="ORF">BECKMB1821I_GA0114274_100434</name>
</gene>
<dbReference type="EC" id="6.1.1.6" evidence="10"/>
<dbReference type="GO" id="GO:0006430">
    <property type="term" value="P:lysyl-tRNA aminoacylation"/>
    <property type="evidence" value="ECO:0007669"/>
    <property type="project" value="UniProtKB-UniRule"/>
</dbReference>
<dbReference type="SUPFAM" id="SSF48163">
    <property type="entry name" value="An anticodon-binding domain of class I aminoacyl-tRNA synthetases"/>
    <property type="match status" value="1"/>
</dbReference>
<dbReference type="InterPro" id="IPR042078">
    <property type="entry name" value="Lys-tRNA-ligase_SC_fold"/>
</dbReference>
<dbReference type="EMBL" id="CAADFQ010000004">
    <property type="protein sequence ID" value="VFK27679.1"/>
    <property type="molecule type" value="Genomic_DNA"/>
</dbReference>
<dbReference type="Gene3D" id="1.10.10.350">
    <property type="match status" value="1"/>
</dbReference>
<evidence type="ECO:0000256" key="10">
    <source>
        <dbReference type="HAMAP-Rule" id="MF_00177"/>
    </source>
</evidence>
<evidence type="ECO:0000256" key="2">
    <source>
        <dbReference type="ARBA" id="ARBA00005594"/>
    </source>
</evidence>
<comment type="subcellular location">
    <subcellularLocation>
        <location evidence="1 10">Cytoplasm</location>
    </subcellularLocation>
</comment>
<evidence type="ECO:0000256" key="8">
    <source>
        <dbReference type="ARBA" id="ARBA00023146"/>
    </source>
</evidence>
<dbReference type="InterPro" id="IPR002904">
    <property type="entry name" value="Lys-tRNA-ligase"/>
</dbReference>
<dbReference type="NCBIfam" id="TIGR00467">
    <property type="entry name" value="lysS_arch"/>
    <property type="match status" value="1"/>
</dbReference>
<keyword evidence="3 10" id="KW-0963">Cytoplasm</keyword>
<dbReference type="GO" id="GO:0000049">
    <property type="term" value="F:tRNA binding"/>
    <property type="evidence" value="ECO:0007669"/>
    <property type="project" value="InterPro"/>
</dbReference>
<dbReference type="PANTHER" id="PTHR37940">
    <property type="entry name" value="LYSINE--TRNA LIGASE"/>
    <property type="match status" value="1"/>
</dbReference>
<comment type="catalytic activity">
    <reaction evidence="9 10">
        <text>tRNA(Lys) + L-lysine + ATP = L-lysyl-tRNA(Lys) + AMP + diphosphate</text>
        <dbReference type="Rhea" id="RHEA:20792"/>
        <dbReference type="Rhea" id="RHEA-COMP:9696"/>
        <dbReference type="Rhea" id="RHEA-COMP:9697"/>
        <dbReference type="ChEBI" id="CHEBI:30616"/>
        <dbReference type="ChEBI" id="CHEBI:32551"/>
        <dbReference type="ChEBI" id="CHEBI:33019"/>
        <dbReference type="ChEBI" id="CHEBI:78442"/>
        <dbReference type="ChEBI" id="CHEBI:78529"/>
        <dbReference type="ChEBI" id="CHEBI:456215"/>
        <dbReference type="EC" id="6.1.1.6"/>
    </reaction>
</comment>
<evidence type="ECO:0000313" key="12">
    <source>
        <dbReference type="EMBL" id="VFK27679.1"/>
    </source>
</evidence>
<comment type="similarity">
    <text evidence="2 10">Belongs to the class-I aminoacyl-tRNA synthetase family.</text>
</comment>
<keyword evidence="6 10" id="KW-0067">ATP-binding</keyword>
<dbReference type="SUPFAM" id="SSF52374">
    <property type="entry name" value="Nucleotidylyl transferase"/>
    <property type="match status" value="1"/>
</dbReference>
<keyword evidence="7 10" id="KW-0648">Protein biosynthesis</keyword>
<comment type="caution">
    <text evidence="10">Lacks conserved residue(s) required for the propagation of feature annotation.</text>
</comment>